<accession>A0A9P8Y5F6</accession>
<name>A0A9P8Y5F6_9PEZI</name>
<feature type="compositionally biased region" description="Basic and acidic residues" evidence="1">
    <location>
        <begin position="87"/>
        <end position="124"/>
    </location>
</feature>
<organism evidence="2 3">
    <name type="scientific">Microdochium trichocladiopsis</name>
    <dbReference type="NCBI Taxonomy" id="1682393"/>
    <lineage>
        <taxon>Eukaryota</taxon>
        <taxon>Fungi</taxon>
        <taxon>Dikarya</taxon>
        <taxon>Ascomycota</taxon>
        <taxon>Pezizomycotina</taxon>
        <taxon>Sordariomycetes</taxon>
        <taxon>Xylariomycetidae</taxon>
        <taxon>Xylariales</taxon>
        <taxon>Microdochiaceae</taxon>
        <taxon>Microdochium</taxon>
    </lineage>
</organism>
<dbReference type="RefSeq" id="XP_046011948.1">
    <property type="nucleotide sequence ID" value="XM_046148274.1"/>
</dbReference>
<evidence type="ECO:0000256" key="1">
    <source>
        <dbReference type="SAM" id="MobiDB-lite"/>
    </source>
</evidence>
<reference evidence="2" key="1">
    <citation type="journal article" date="2021" name="Nat. Commun.">
        <title>Genetic determinants of endophytism in the Arabidopsis root mycobiome.</title>
        <authorList>
            <person name="Mesny F."/>
            <person name="Miyauchi S."/>
            <person name="Thiergart T."/>
            <person name="Pickel B."/>
            <person name="Atanasova L."/>
            <person name="Karlsson M."/>
            <person name="Huettel B."/>
            <person name="Barry K.W."/>
            <person name="Haridas S."/>
            <person name="Chen C."/>
            <person name="Bauer D."/>
            <person name="Andreopoulos W."/>
            <person name="Pangilinan J."/>
            <person name="LaButti K."/>
            <person name="Riley R."/>
            <person name="Lipzen A."/>
            <person name="Clum A."/>
            <person name="Drula E."/>
            <person name="Henrissat B."/>
            <person name="Kohler A."/>
            <person name="Grigoriev I.V."/>
            <person name="Martin F.M."/>
            <person name="Hacquard S."/>
        </authorList>
    </citation>
    <scope>NUCLEOTIDE SEQUENCE</scope>
    <source>
        <strain evidence="2">MPI-CAGE-CH-0230</strain>
    </source>
</reference>
<dbReference type="EMBL" id="JAGTJQ010000006">
    <property type="protein sequence ID" value="KAH7029660.1"/>
    <property type="molecule type" value="Genomic_DNA"/>
</dbReference>
<dbReference type="GeneID" id="70177820"/>
<protein>
    <submittedName>
        <fullName evidence="2">Uncharacterized protein</fullName>
    </submittedName>
</protein>
<comment type="caution">
    <text evidence="2">The sequence shown here is derived from an EMBL/GenBank/DDBJ whole genome shotgun (WGS) entry which is preliminary data.</text>
</comment>
<evidence type="ECO:0000313" key="3">
    <source>
        <dbReference type="Proteomes" id="UP000756346"/>
    </source>
</evidence>
<dbReference type="AlphaFoldDB" id="A0A9P8Y5F6"/>
<feature type="region of interest" description="Disordered" evidence="1">
    <location>
        <begin position="77"/>
        <end position="155"/>
    </location>
</feature>
<proteinExistence type="predicted"/>
<keyword evidence="3" id="KW-1185">Reference proteome</keyword>
<evidence type="ECO:0000313" key="2">
    <source>
        <dbReference type="EMBL" id="KAH7029660.1"/>
    </source>
</evidence>
<sequence>MCLTYTDELYYLQNRKHVMGNLHHRVVLLDTPLYVQLYRDLLPPSSSRRHGPLRPQVLLVLHVLHIIARQLHRAVQRDGQPAVPASQHHEHEHELRPRVQPAREAEVVPRHAEANADAAVRGDDLEPFNDGPGITKSGFLGMIQNSPLSKPRGMR</sequence>
<dbReference type="Proteomes" id="UP000756346">
    <property type="component" value="Unassembled WGS sequence"/>
</dbReference>
<gene>
    <name evidence="2" type="ORF">B0I36DRAFT_134745</name>
</gene>